<proteinExistence type="predicted"/>
<evidence type="ECO:0000313" key="1">
    <source>
        <dbReference type="EMBL" id="QFG13311.1"/>
    </source>
</evidence>
<dbReference type="EMBL" id="MN234216">
    <property type="protein sequence ID" value="QFG13311.1"/>
    <property type="molecule type" value="Genomic_DNA"/>
</dbReference>
<gene>
    <name evidence="1" type="primary">119</name>
    <name evidence="1" type="ORF">SEA_GILGAMESH_119</name>
</gene>
<accession>A0A5J6TRB3</accession>
<protein>
    <submittedName>
        <fullName evidence="1">Uncharacterized protein</fullName>
    </submittedName>
</protein>
<reference evidence="1 2" key="1">
    <citation type="submission" date="2019-07" db="EMBL/GenBank/DDBJ databases">
        <authorList>
            <person name="Almisry A."/>
            <person name="Mousa M."/>
            <person name="Gordon L.L."/>
            <person name="Lee M."/>
            <person name="Mandava P."/>
            <person name="Moxley J.T."/>
            <person name="Shaffer C.D."/>
            <person name="Weston-Hafer K.A."/>
            <person name="Garlena R.A."/>
            <person name="Russell D.A."/>
            <person name="Pope W.H."/>
            <person name="Jacobs-Sera D."/>
            <person name="Hatfull G.F."/>
        </authorList>
    </citation>
    <scope>NUCLEOTIDE SEQUENCE [LARGE SCALE GENOMIC DNA]</scope>
</reference>
<organism evidence="1 2">
    <name type="scientific">Streptomyces phage Gilgamesh</name>
    <dbReference type="NCBI Taxonomy" id="2599890"/>
    <lineage>
        <taxon>Viruses</taxon>
        <taxon>Duplodnaviria</taxon>
        <taxon>Heunggongvirae</taxon>
        <taxon>Uroviricota</taxon>
        <taxon>Caudoviricetes</taxon>
        <taxon>Gilgameshvirus</taxon>
        <taxon>Gilgameshvirus gilgamesh</taxon>
    </lineage>
</organism>
<dbReference type="GeneID" id="80019181"/>
<dbReference type="RefSeq" id="YP_010754587.1">
    <property type="nucleotide sequence ID" value="NC_073461.1"/>
</dbReference>
<evidence type="ECO:0000313" key="2">
    <source>
        <dbReference type="Proteomes" id="UP000326486"/>
    </source>
</evidence>
<dbReference type="KEGG" id="vg:80019181"/>
<keyword evidence="2" id="KW-1185">Reference proteome</keyword>
<dbReference type="Proteomes" id="UP000326486">
    <property type="component" value="Segment"/>
</dbReference>
<name>A0A5J6TRB3_9CAUD</name>
<sequence length="148" mass="16096">MARKMSATERAARDVVNKYVRDGLMERGQANRAIRDGLHVAETTVRREYVENGWGSALYYGQKVAAAREEFDAARPGSVGQRVKGARLLAAEIFAAVFAVVEAEEGPREGAERLTPSQAEEVMATVRGAAREMREEAANPCARLTTAA</sequence>